<dbReference type="InterPro" id="IPR015424">
    <property type="entry name" value="PyrdxlP-dep_Trfase"/>
</dbReference>
<dbReference type="GO" id="GO:0008483">
    <property type="term" value="F:transaminase activity"/>
    <property type="evidence" value="ECO:0007669"/>
    <property type="project" value="UniProtKB-KW"/>
</dbReference>
<dbReference type="OrthoDB" id="9804366at2"/>
<dbReference type="Gene3D" id="3.90.1150.10">
    <property type="entry name" value="Aspartate Aminotransferase, domain 1"/>
    <property type="match status" value="1"/>
</dbReference>
<keyword evidence="2" id="KW-0032">Aminotransferase</keyword>
<dbReference type="SUPFAM" id="SSF53383">
    <property type="entry name" value="PLP-dependent transferases"/>
    <property type="match status" value="1"/>
</dbReference>
<dbReference type="Proteomes" id="UP000027665">
    <property type="component" value="Unassembled WGS sequence"/>
</dbReference>
<dbReference type="EMBL" id="JMKI01000004">
    <property type="protein sequence ID" value="KEJ93377.1"/>
    <property type="molecule type" value="Genomic_DNA"/>
</dbReference>
<dbReference type="STRING" id="2754.EH55_08740"/>
<dbReference type="PATRIC" id="fig|2754.20.peg.1571"/>
<proteinExistence type="predicted"/>
<dbReference type="Gene3D" id="3.40.640.10">
    <property type="entry name" value="Type I PLP-dependent aspartate aminotransferase-like (Major domain)"/>
    <property type="match status" value="1"/>
</dbReference>
<feature type="domain" description="Aminotransferase class V" evidence="1">
    <location>
        <begin position="4"/>
        <end position="377"/>
    </location>
</feature>
<dbReference type="InterPro" id="IPR000192">
    <property type="entry name" value="Aminotrans_V_dom"/>
</dbReference>
<dbReference type="GeneID" id="90982560"/>
<dbReference type="eggNOG" id="COG0520">
    <property type="taxonomic scope" value="Bacteria"/>
</dbReference>
<dbReference type="InterPro" id="IPR015421">
    <property type="entry name" value="PyrdxlP-dep_Trfase_major"/>
</dbReference>
<dbReference type="RefSeq" id="WP_037974220.1">
    <property type="nucleotide sequence ID" value="NZ_JMKI01000004.1"/>
</dbReference>
<evidence type="ECO:0000313" key="2">
    <source>
        <dbReference type="EMBL" id="KEJ93377.1"/>
    </source>
</evidence>
<sequence length="389" mass="42070">MRHVYLNNAATTWPKPPEVSDAVYKFMTLAGANASRGSASERDLRSLDILFTARERAAKMFGGYEKAAPQYVTLTQNVTHSMNVVLKGFLKEGMRVLTTSVEHNSVIRPLRELEARGVHVGIMQCSLRGFLAPETLEEALRERADLVVMTHCSNVCGSVQPIEEAAHICAKRGVPLVLDCAQTAGILEINAGALGVAALCFTGHKGLLGPQGTGGIVWKPEFAEECAPLLEGGTGSLSHEETQPSLMPDKFEAGTQNLPGVAGLDAAFEYIEKRTAAAIAEKENELGRRLEEGLLSIEGMRLTGPLYDEAPRLPVYSFNIDGIDNGLLARDLSERYGVEGRPGLHCSPLAHKTLGTFPQGALRLSPGCFNTKEEIDYTVDAIKELAKNR</sequence>
<name>A0A073J6M7_9BACT</name>
<dbReference type="NCBIfam" id="TIGR01977">
    <property type="entry name" value="am_tr_V_EF2568"/>
    <property type="match status" value="1"/>
</dbReference>
<organism evidence="2 3">
    <name type="scientific">Synergistes jonesii</name>
    <dbReference type="NCBI Taxonomy" id="2754"/>
    <lineage>
        <taxon>Bacteria</taxon>
        <taxon>Thermotogati</taxon>
        <taxon>Synergistota</taxon>
        <taxon>Synergistia</taxon>
        <taxon>Synergistales</taxon>
        <taxon>Synergistaceae</taxon>
        <taxon>Synergistes</taxon>
    </lineage>
</organism>
<dbReference type="Pfam" id="PF00266">
    <property type="entry name" value="Aminotran_5"/>
    <property type="match status" value="1"/>
</dbReference>
<dbReference type="PANTHER" id="PTHR43586:SF4">
    <property type="entry name" value="ISOPENICILLIN N EPIMERASE"/>
    <property type="match status" value="1"/>
</dbReference>
<comment type="caution">
    <text evidence="2">The sequence shown here is derived from an EMBL/GenBank/DDBJ whole genome shotgun (WGS) entry which is preliminary data.</text>
</comment>
<dbReference type="InterPro" id="IPR015422">
    <property type="entry name" value="PyrdxlP-dep_Trfase_small"/>
</dbReference>
<keyword evidence="3" id="KW-1185">Reference proteome</keyword>
<dbReference type="InterPro" id="IPR010969">
    <property type="entry name" value="Cys_dSase-rel_unknwn_funct"/>
</dbReference>
<evidence type="ECO:0000313" key="3">
    <source>
        <dbReference type="Proteomes" id="UP000027665"/>
    </source>
</evidence>
<evidence type="ECO:0000259" key="1">
    <source>
        <dbReference type="Pfam" id="PF00266"/>
    </source>
</evidence>
<protein>
    <submittedName>
        <fullName evidence="2">Aminotransferase class V</fullName>
    </submittedName>
</protein>
<gene>
    <name evidence="2" type="ORF">EH55_08740</name>
</gene>
<reference evidence="2 3" key="1">
    <citation type="submission" date="2014-04" db="EMBL/GenBank/DDBJ databases">
        <title>Draft Genome Sequence of Synergistes jonesii.</title>
        <authorList>
            <person name="Coil D.A."/>
            <person name="Eisen J.A."/>
            <person name="Holland-Moritz H.E."/>
        </authorList>
    </citation>
    <scope>NUCLEOTIDE SEQUENCE [LARGE SCALE GENOMIC DNA]</scope>
    <source>
        <strain evidence="2 3">78-1</strain>
    </source>
</reference>
<accession>A0A073J6M7</accession>
<dbReference type="PANTHER" id="PTHR43586">
    <property type="entry name" value="CYSTEINE DESULFURASE"/>
    <property type="match status" value="1"/>
</dbReference>
<keyword evidence="2" id="KW-0808">Transferase</keyword>
<dbReference type="AlphaFoldDB" id="A0A073J6M7"/>